<keyword evidence="2" id="KW-0812">Transmembrane</keyword>
<evidence type="ECO:0000313" key="4">
    <source>
        <dbReference type="Proteomes" id="UP000317638"/>
    </source>
</evidence>
<feature type="transmembrane region" description="Helical" evidence="2">
    <location>
        <begin position="53"/>
        <end position="71"/>
    </location>
</feature>
<dbReference type="EMBL" id="VKKG01000005">
    <property type="protein sequence ID" value="TRY17406.1"/>
    <property type="molecule type" value="Genomic_DNA"/>
</dbReference>
<evidence type="ECO:0000256" key="2">
    <source>
        <dbReference type="SAM" id="Phobius"/>
    </source>
</evidence>
<dbReference type="AlphaFoldDB" id="A0A553JY80"/>
<evidence type="ECO:0000256" key="1">
    <source>
        <dbReference type="SAM" id="MobiDB-lite"/>
    </source>
</evidence>
<evidence type="ECO:0008006" key="5">
    <source>
        <dbReference type="Google" id="ProtNLM"/>
    </source>
</evidence>
<protein>
    <recommendedName>
        <fullName evidence="5">Tryptophan-associated transmembrane protein</fullName>
    </recommendedName>
</protein>
<keyword evidence="4" id="KW-1185">Reference proteome</keyword>
<reference evidence="3 4" key="1">
    <citation type="submission" date="2019-07" db="EMBL/GenBank/DDBJ databases">
        <authorList>
            <person name="Zhou L.-Y."/>
        </authorList>
    </citation>
    <scope>NUCLEOTIDE SEQUENCE [LARGE SCALE GENOMIC DNA]</scope>
    <source>
        <strain evidence="3 4">YIM 101269</strain>
    </source>
</reference>
<proteinExistence type="predicted"/>
<feature type="transmembrane region" description="Helical" evidence="2">
    <location>
        <begin position="30"/>
        <end position="46"/>
    </location>
</feature>
<gene>
    <name evidence="3" type="ORF">FOJ82_12780</name>
</gene>
<sequence>MRRPIVLAILATGALGLVIGANLLGAGGGVALGWAAAAGAFLMLMLRGPGLRAMGILLVLLGLGAGVLAVLTGGTGWFLLAPAALLVLGGGAAARWGPGWPTRTGSGPRDAPRDQWKQFDAGEDPTSGDTDVVPDDDPR</sequence>
<accession>A0A553JY80</accession>
<feature type="region of interest" description="Disordered" evidence="1">
    <location>
        <begin position="94"/>
        <end position="139"/>
    </location>
</feature>
<keyword evidence="2" id="KW-0472">Membrane</keyword>
<evidence type="ECO:0000313" key="3">
    <source>
        <dbReference type="EMBL" id="TRY17406.1"/>
    </source>
</evidence>
<comment type="caution">
    <text evidence="3">The sequence shown here is derived from an EMBL/GenBank/DDBJ whole genome shotgun (WGS) entry which is preliminary data.</text>
</comment>
<organism evidence="3 4">
    <name type="scientific">Tessaracoccus rhinocerotis</name>
    <dbReference type="NCBI Taxonomy" id="1689449"/>
    <lineage>
        <taxon>Bacteria</taxon>
        <taxon>Bacillati</taxon>
        <taxon>Actinomycetota</taxon>
        <taxon>Actinomycetes</taxon>
        <taxon>Propionibacteriales</taxon>
        <taxon>Propionibacteriaceae</taxon>
        <taxon>Tessaracoccus</taxon>
    </lineage>
</organism>
<keyword evidence="2" id="KW-1133">Transmembrane helix</keyword>
<dbReference type="Proteomes" id="UP000317638">
    <property type="component" value="Unassembled WGS sequence"/>
</dbReference>
<dbReference type="RefSeq" id="WP_143938870.1">
    <property type="nucleotide sequence ID" value="NZ_VKKG01000005.1"/>
</dbReference>
<name>A0A553JY80_9ACTN</name>